<feature type="transmembrane region" description="Helical" evidence="1">
    <location>
        <begin position="176"/>
        <end position="195"/>
    </location>
</feature>
<feature type="transmembrane region" description="Helical" evidence="1">
    <location>
        <begin position="392"/>
        <end position="413"/>
    </location>
</feature>
<organism evidence="2 3">
    <name type="scientific">Streptomyces vinaceusdrappus</name>
    <dbReference type="NCBI Taxonomy" id="67376"/>
    <lineage>
        <taxon>Bacteria</taxon>
        <taxon>Bacillati</taxon>
        <taxon>Actinomycetota</taxon>
        <taxon>Actinomycetes</taxon>
        <taxon>Kitasatosporales</taxon>
        <taxon>Streptomycetaceae</taxon>
        <taxon>Streptomyces</taxon>
        <taxon>Streptomyces rochei group</taxon>
    </lineage>
</organism>
<keyword evidence="1" id="KW-0472">Membrane</keyword>
<feature type="transmembrane region" description="Helical" evidence="1">
    <location>
        <begin position="311"/>
        <end position="330"/>
    </location>
</feature>
<protein>
    <submittedName>
        <fullName evidence="2">Streptophobe family protein</fullName>
    </submittedName>
</protein>
<keyword evidence="1" id="KW-0812">Transmembrane</keyword>
<evidence type="ECO:0000313" key="2">
    <source>
        <dbReference type="EMBL" id="UXI77257.1"/>
    </source>
</evidence>
<dbReference type="InterPro" id="IPR047724">
    <property type="entry name" value="Streptophobe"/>
</dbReference>
<evidence type="ECO:0000313" key="3">
    <source>
        <dbReference type="Proteomes" id="UP001064390"/>
    </source>
</evidence>
<sequence length="427" mass="43762">MSSRTPPGTSGQAVARHGWPQALATVLAGLVAMGVTAALGLWAAGAADLPDNSFPRVVTATVVAAVGGALEVSGDAGGFAETDAGLTVLPLSVTLTGALVVGRGFLRPLRHRAVAGAAELAGWAGRIAVLWLAALLGLSFAARQTFEVSLGEGLLDDLGDLFGVAPRVGFTTDVPLTVLFGLLWLAGVLLSALLVSRRAPLPGRLLRLHTSVRPAAYAMLALLLAYVVVGALVGLVVAGTRGHPADTFAVLLLGLPNLAWLALTVGLGATWDGRVEGPFGLPMPHVLDEVLRKPDVAALNLGSLTERDGRWWWLLVVAAVLLLAAGVLLARRSPAAVPAWLHAVHMAVALALTVLMIGLVGRISAHYGLSVLGIGDLGGGLAGQLFLRPRLWTAVGLALPWGLVTGFLGALLARRVGRRRDGGAAGA</sequence>
<feature type="transmembrane region" description="Helical" evidence="1">
    <location>
        <begin position="342"/>
        <end position="360"/>
    </location>
</feature>
<dbReference type="RefSeq" id="WP_261698488.1">
    <property type="nucleotide sequence ID" value="NZ_CP104697.1"/>
</dbReference>
<feature type="transmembrane region" description="Helical" evidence="1">
    <location>
        <begin position="84"/>
        <end position="106"/>
    </location>
</feature>
<dbReference type="EMBL" id="CP104697">
    <property type="protein sequence ID" value="UXI77257.1"/>
    <property type="molecule type" value="Genomic_DNA"/>
</dbReference>
<feature type="transmembrane region" description="Helical" evidence="1">
    <location>
        <begin position="216"/>
        <end position="237"/>
    </location>
</feature>
<feature type="transmembrane region" description="Helical" evidence="1">
    <location>
        <begin position="20"/>
        <end position="42"/>
    </location>
</feature>
<keyword evidence="1" id="KW-1133">Transmembrane helix</keyword>
<accession>A0ABY6BPK0</accession>
<evidence type="ECO:0000256" key="1">
    <source>
        <dbReference type="SAM" id="Phobius"/>
    </source>
</evidence>
<feature type="transmembrane region" description="Helical" evidence="1">
    <location>
        <begin position="249"/>
        <end position="271"/>
    </location>
</feature>
<gene>
    <name evidence="2" type="ORF">N6Q81_03920</name>
</gene>
<dbReference type="Proteomes" id="UP001064390">
    <property type="component" value="Chromosome"/>
</dbReference>
<feature type="transmembrane region" description="Helical" evidence="1">
    <location>
        <begin position="367"/>
        <end position="386"/>
    </location>
</feature>
<feature type="transmembrane region" description="Helical" evidence="1">
    <location>
        <begin position="127"/>
        <end position="146"/>
    </location>
</feature>
<reference evidence="2" key="1">
    <citation type="submission" date="2022-09" db="EMBL/GenBank/DDBJ databases">
        <title>Streptomyces vinaceusdrappus strain AC-40.</title>
        <authorList>
            <person name="Sedeek A.M."/>
            <person name="Salah I."/>
            <person name="Kamel H.L."/>
            <person name="Soltan M.A."/>
            <person name="Elsayed T.R."/>
        </authorList>
    </citation>
    <scope>NUCLEOTIDE SEQUENCE</scope>
    <source>
        <strain evidence="2">AC-40</strain>
    </source>
</reference>
<keyword evidence="3" id="KW-1185">Reference proteome</keyword>
<proteinExistence type="predicted"/>
<dbReference type="NCBIfam" id="NF038391">
    <property type="entry name" value="streptophobe"/>
    <property type="match status" value="1"/>
</dbReference>
<name>A0ABY6BPK0_9ACTN</name>